<dbReference type="EMBL" id="JH921441">
    <property type="protein sequence ID" value="EKD15696.1"/>
    <property type="molecule type" value="Genomic_DNA"/>
</dbReference>
<evidence type="ECO:0000313" key="1">
    <source>
        <dbReference type="EMBL" id="EKD15696.1"/>
    </source>
</evidence>
<keyword evidence="2" id="KW-1185">Reference proteome</keyword>
<sequence>MRNEDATEAILKKTRYRQKGKDAFNNKKNLRIRPLKLSLYQISSVNTKGYYKLKELREDEALLDGTFAGSRLKKFYWPSPALRSGAQMDLLFDYLALRKSNRANTQESLSSEARSAVAAVTSRRNAGTGSKPAKGPLALAAAKEAAAIRARRKEEALSTREARARRVFIRRLFAIVLLRKTSSAVLVPLSITVIASIKTMPALTTSAKSYRIEVKTSARRKKCRKRRCTDSQYYR</sequence>
<protein>
    <submittedName>
        <fullName evidence="1">Uncharacterized protein</fullName>
    </submittedName>
</protein>
<dbReference type="AlphaFoldDB" id="K1WRP9"/>
<name>K1WRP9_MARBU</name>
<proteinExistence type="predicted"/>
<dbReference type="Proteomes" id="UP000006753">
    <property type="component" value="Unassembled WGS sequence"/>
</dbReference>
<evidence type="ECO:0000313" key="2">
    <source>
        <dbReference type="Proteomes" id="UP000006753"/>
    </source>
</evidence>
<organism evidence="1 2">
    <name type="scientific">Marssonina brunnea f. sp. multigermtubi (strain MB_m1)</name>
    <name type="common">Marssonina leaf spot fungus</name>
    <dbReference type="NCBI Taxonomy" id="1072389"/>
    <lineage>
        <taxon>Eukaryota</taxon>
        <taxon>Fungi</taxon>
        <taxon>Dikarya</taxon>
        <taxon>Ascomycota</taxon>
        <taxon>Pezizomycotina</taxon>
        <taxon>Leotiomycetes</taxon>
        <taxon>Helotiales</taxon>
        <taxon>Drepanopezizaceae</taxon>
        <taxon>Drepanopeziza</taxon>
    </lineage>
</organism>
<dbReference type="HOGENOM" id="CLU_103026_0_0_1"/>
<reference evidence="1 2" key="1">
    <citation type="journal article" date="2012" name="BMC Genomics">
        <title>Sequencing the genome of Marssonina brunnea reveals fungus-poplar co-evolution.</title>
        <authorList>
            <person name="Zhu S."/>
            <person name="Cao Y.-Z."/>
            <person name="Jiang C."/>
            <person name="Tan B.-Y."/>
            <person name="Wang Z."/>
            <person name="Feng S."/>
            <person name="Zhang L."/>
            <person name="Su X.-H."/>
            <person name="Brejova B."/>
            <person name="Vinar T."/>
            <person name="Xu M."/>
            <person name="Wang M.-X."/>
            <person name="Zhang S.-G."/>
            <person name="Huang M.-R."/>
            <person name="Wu R."/>
            <person name="Zhou Y."/>
        </authorList>
    </citation>
    <scope>NUCLEOTIDE SEQUENCE [LARGE SCALE GENOMIC DNA]</scope>
    <source>
        <strain evidence="1 2">MB_m1</strain>
    </source>
</reference>
<dbReference type="InParanoid" id="K1WRP9"/>
<gene>
    <name evidence="1" type="ORF">MBM_06324</name>
</gene>
<dbReference type="KEGG" id="mbe:MBM_06324"/>
<accession>K1WRP9</accession>